<proteinExistence type="predicted"/>
<dbReference type="EMBL" id="JAACJM010000004">
    <property type="protein sequence ID" value="KAF5372977.1"/>
    <property type="molecule type" value="Genomic_DNA"/>
</dbReference>
<organism evidence="2 3">
    <name type="scientific">Tetrapyrgos nigripes</name>
    <dbReference type="NCBI Taxonomy" id="182062"/>
    <lineage>
        <taxon>Eukaryota</taxon>
        <taxon>Fungi</taxon>
        <taxon>Dikarya</taxon>
        <taxon>Basidiomycota</taxon>
        <taxon>Agaricomycotina</taxon>
        <taxon>Agaricomycetes</taxon>
        <taxon>Agaricomycetidae</taxon>
        <taxon>Agaricales</taxon>
        <taxon>Marasmiineae</taxon>
        <taxon>Marasmiaceae</taxon>
        <taxon>Tetrapyrgos</taxon>
    </lineage>
</organism>
<dbReference type="OrthoDB" id="3258311at2759"/>
<accession>A0A8H5GXV4</accession>
<feature type="region of interest" description="Disordered" evidence="1">
    <location>
        <begin position="612"/>
        <end position="638"/>
    </location>
</feature>
<dbReference type="AlphaFoldDB" id="A0A8H5GXV4"/>
<name>A0A8H5GXV4_9AGAR</name>
<feature type="compositionally biased region" description="Basic and acidic residues" evidence="1">
    <location>
        <begin position="628"/>
        <end position="638"/>
    </location>
</feature>
<reference evidence="2 3" key="1">
    <citation type="journal article" date="2020" name="ISME J.">
        <title>Uncovering the hidden diversity of litter-decomposition mechanisms in mushroom-forming fungi.</title>
        <authorList>
            <person name="Floudas D."/>
            <person name="Bentzer J."/>
            <person name="Ahren D."/>
            <person name="Johansson T."/>
            <person name="Persson P."/>
            <person name="Tunlid A."/>
        </authorList>
    </citation>
    <scope>NUCLEOTIDE SEQUENCE [LARGE SCALE GENOMIC DNA]</scope>
    <source>
        <strain evidence="2 3">CBS 291.85</strain>
    </source>
</reference>
<evidence type="ECO:0008006" key="4">
    <source>
        <dbReference type="Google" id="ProtNLM"/>
    </source>
</evidence>
<protein>
    <recommendedName>
        <fullName evidence="4">F-box domain-containing protein</fullName>
    </recommendedName>
</protein>
<comment type="caution">
    <text evidence="2">The sequence shown here is derived from an EMBL/GenBank/DDBJ whole genome shotgun (WGS) entry which is preliminary data.</text>
</comment>
<evidence type="ECO:0000313" key="2">
    <source>
        <dbReference type="EMBL" id="KAF5372977.1"/>
    </source>
</evidence>
<evidence type="ECO:0000313" key="3">
    <source>
        <dbReference type="Proteomes" id="UP000559256"/>
    </source>
</evidence>
<keyword evidence="3" id="KW-1185">Reference proteome</keyword>
<sequence>MEEEAAELPWHNYPPYLRLYEKEENEDRLYLHQLHCGGELDLSGRHAERLQSLLSLYANLTSDMDRIRETIQVVHSGEEDWRGWMQPWIYNEMLDQELWKEFRLKWKIPRMVSFTLLEQLQGKLLKTMQSVENQPKYQQLCLAHLPPEIIDHIFFEAALNQARLLAATSKWFYVIGVPYIFHTRKMQFDCGQESAIFDLGDLPESERTPILTKLAAQKRQQLLDDIHFLLSRHDLTQALRNLTISNHWKQTRLRIRVLRDFQPSLDALFYAPMYQAISDLLNVCTSLAKLTISHFSVSVDWLCIVSLLSSLHSLHFHSSTITDSRIEEAILNGSVPLSPHIINVDIMECSRMYDTQETSLEWDGGGLWFTVLLFPNLVTFNYITAGIVSGALAPMDAIRSSSEIPHTALRRLFLGDIMCSQVPNFTSWFEMHCNTATPCTLTHLRLRTNCPLEDNLAIPLLQSIRSAPLQVLVLDGIKSGSLTLIRHITEFFPDLLGLTLILRQNNNNRDTRKYFAWNYHVRSHDPTPTVLFVFEQVACGKDIEDPTLGVLHYKPEYPEYFNDWEKIGLPFAAYCPTLEVLSMGHLMRNTCLISREPNGGIVVTPSRNLTEYRDWNPTDDSSGWKAVEPGKDKQELPK</sequence>
<gene>
    <name evidence="2" type="ORF">D9758_001460</name>
</gene>
<dbReference type="SUPFAM" id="SSF52047">
    <property type="entry name" value="RNI-like"/>
    <property type="match status" value="1"/>
</dbReference>
<evidence type="ECO:0000256" key="1">
    <source>
        <dbReference type="SAM" id="MobiDB-lite"/>
    </source>
</evidence>
<dbReference type="Proteomes" id="UP000559256">
    <property type="component" value="Unassembled WGS sequence"/>
</dbReference>